<name>A0ABK0L347_RAT</name>
<keyword evidence="14" id="KW-1185">Reference proteome</keyword>
<dbReference type="Ensembl" id="ENSRNOT00000172298.1">
    <property type="protein sequence ID" value="ENSRNOP00000103512.1"/>
    <property type="gene ID" value="ENSRNOG00000027502.6"/>
</dbReference>
<dbReference type="InterPro" id="IPR009938">
    <property type="entry name" value="Nmi/IFP35_N"/>
</dbReference>
<evidence type="ECO:0000256" key="8">
    <source>
        <dbReference type="ARBA" id="ARBA00022859"/>
    </source>
</evidence>
<keyword evidence="10" id="KW-0175">Coiled coil</keyword>
<dbReference type="RGD" id="1311721">
    <property type="gene designation" value="Nmi"/>
</dbReference>
<dbReference type="Pfam" id="PF07334">
    <property type="entry name" value="IFP_35_N"/>
    <property type="match status" value="1"/>
</dbReference>
<evidence type="ECO:0000256" key="7">
    <source>
        <dbReference type="ARBA" id="ARBA00022588"/>
    </source>
</evidence>
<reference evidence="13" key="1">
    <citation type="submission" date="2024-01" db="EMBL/GenBank/DDBJ databases">
        <title>GRCr8: a new rat reference genome assembly contstructed from accurate long reads and long range scaffolding.</title>
        <authorList>
            <person name="Doris P.A."/>
            <person name="Kalbfleisch T."/>
            <person name="Li K."/>
            <person name="Howe K."/>
            <person name="Wood J."/>
        </authorList>
    </citation>
    <scope>NUCLEOTIDE SEQUENCE [LARGE SCALE GENOMIC DNA]</scope>
    <source>
        <strain evidence="13">Brown Norway</strain>
    </source>
</reference>
<sequence>MDNNVRQAYEECSPEKDIMRGEQSKGLLHEIMRENSKLDEEIKKLEAELQSNAREFQIKENVPERKLKFTSVERPEDGDHFSNSSCSFQVNSQILYEVQRGQALITFEKEEVAQNVISMGTHVVQMEGTSVKVSAHPVPLSTGVRFQVHVDISKMKINVTGIPDELSEEQTRDKLELSFYKSKNGGGEVESVDYDRKSRSAVITFVVAGVADKILKKKTYPLYMNQKWYNVTVSPFIERRLEKYQVFSAVSKKTVLLTGLDGIRVDEETGEDLLNIHFQRKNNGGGEVEVGPACHLILTQLLVERTAIPRPCIFWAITTTALVF</sequence>
<evidence type="ECO:0007829" key="15">
    <source>
        <dbReference type="PeptideAtlas" id="A0ABK0L347"/>
    </source>
</evidence>
<feature type="domain" description="NID" evidence="11">
    <location>
        <begin position="201"/>
        <end position="290"/>
    </location>
</feature>
<evidence type="ECO:0000256" key="10">
    <source>
        <dbReference type="SAM" id="Coils"/>
    </source>
</evidence>
<dbReference type="Pfam" id="PF07292">
    <property type="entry name" value="NID"/>
    <property type="match status" value="2"/>
</dbReference>
<dbReference type="GeneTree" id="ENSGT00530000063686"/>
<organism evidence="13 14">
    <name type="scientific">Rattus norvegicus</name>
    <name type="common">Rat</name>
    <dbReference type="NCBI Taxonomy" id="10116"/>
    <lineage>
        <taxon>Eukaryota</taxon>
        <taxon>Metazoa</taxon>
        <taxon>Chordata</taxon>
        <taxon>Craniata</taxon>
        <taxon>Vertebrata</taxon>
        <taxon>Euteleostomi</taxon>
        <taxon>Mammalia</taxon>
        <taxon>Eutheria</taxon>
        <taxon>Euarchontoglires</taxon>
        <taxon>Glires</taxon>
        <taxon>Rodentia</taxon>
        <taxon>Myomorpha</taxon>
        <taxon>Muroidea</taxon>
        <taxon>Muridae</taxon>
        <taxon>Murinae</taxon>
        <taxon>Rattus</taxon>
    </lineage>
</organism>
<keyword evidence="8" id="KW-0391">Immunity</keyword>
<evidence type="ECO:0000256" key="1">
    <source>
        <dbReference type="ARBA" id="ARBA00004123"/>
    </source>
</evidence>
<evidence type="ECO:0000259" key="11">
    <source>
        <dbReference type="Pfam" id="PF07292"/>
    </source>
</evidence>
<dbReference type="Gene3D" id="3.30.70.330">
    <property type="match status" value="2"/>
</dbReference>
<comment type="subcellular location">
    <subcellularLocation>
        <location evidence="2">Cytoplasm</location>
    </subcellularLocation>
    <subcellularLocation>
        <location evidence="1">Nucleus</location>
    </subcellularLocation>
    <subcellularLocation>
        <location evidence="3">Secreted</location>
    </subcellularLocation>
</comment>
<keyword evidence="5" id="KW-0963">Cytoplasm</keyword>
<keyword evidence="7" id="KW-0399">Innate immunity</keyword>
<feature type="coiled-coil region" evidence="10">
    <location>
        <begin position="28"/>
        <end position="62"/>
    </location>
</feature>
<dbReference type="PANTHER" id="PTHR15225">
    <property type="entry name" value="INTERFERON-INDUCED PROTEIN 35/NMI N-MYC/STAT INTERACTING PROTEIN"/>
    <property type="match status" value="1"/>
</dbReference>
<comment type="similarity">
    <text evidence="4">Belongs to the NMI family.</text>
</comment>
<keyword evidence="6" id="KW-0964">Secreted</keyword>
<evidence type="ECO:0000313" key="13">
    <source>
        <dbReference type="Ensembl" id="ENSRNOP00000103512.1"/>
    </source>
</evidence>
<feature type="domain" description="Nmi/IFP 35" evidence="12">
    <location>
        <begin position="27"/>
        <end position="102"/>
    </location>
</feature>
<gene>
    <name evidence="13" type="primary">Nmi</name>
</gene>
<reference evidence="13" key="3">
    <citation type="submission" date="2025-09" db="UniProtKB">
        <authorList>
            <consortium name="Ensembl"/>
        </authorList>
    </citation>
    <scope>IDENTIFICATION</scope>
    <source>
        <strain evidence="13">Brown Norway</strain>
    </source>
</reference>
<dbReference type="Proteomes" id="UP000002494">
    <property type="component" value="Chromosome 3"/>
</dbReference>
<evidence type="ECO:0000256" key="5">
    <source>
        <dbReference type="ARBA" id="ARBA00022490"/>
    </source>
</evidence>
<evidence type="ECO:0000256" key="6">
    <source>
        <dbReference type="ARBA" id="ARBA00022525"/>
    </source>
</evidence>
<evidence type="ECO:0000256" key="4">
    <source>
        <dbReference type="ARBA" id="ARBA00010081"/>
    </source>
</evidence>
<dbReference type="InterPro" id="IPR009909">
    <property type="entry name" value="Nmi/IFP35_dom"/>
</dbReference>
<accession>A0ABK0L347</accession>
<evidence type="ECO:0000256" key="9">
    <source>
        <dbReference type="ARBA" id="ARBA00023242"/>
    </source>
</evidence>
<keyword evidence="15" id="KW-1267">Proteomics identification</keyword>
<protein>
    <submittedName>
        <fullName evidence="13">N-myc (and STAT) interactor</fullName>
    </submittedName>
</protein>
<dbReference type="InterPro" id="IPR012677">
    <property type="entry name" value="Nucleotide-bd_a/b_plait_sf"/>
</dbReference>
<dbReference type="PANTHER" id="PTHR15225:SF4">
    <property type="entry name" value="N-MYC-INTERACTOR"/>
    <property type="match status" value="1"/>
</dbReference>
<feature type="domain" description="NID" evidence="11">
    <location>
        <begin position="103"/>
        <end position="191"/>
    </location>
</feature>
<evidence type="ECO:0000256" key="3">
    <source>
        <dbReference type="ARBA" id="ARBA00004613"/>
    </source>
</evidence>
<keyword evidence="9" id="KW-0539">Nucleus</keyword>
<evidence type="ECO:0000256" key="2">
    <source>
        <dbReference type="ARBA" id="ARBA00004496"/>
    </source>
</evidence>
<reference evidence="13" key="2">
    <citation type="submission" date="2025-08" db="UniProtKB">
        <authorList>
            <consortium name="Ensembl"/>
        </authorList>
    </citation>
    <scope>IDENTIFICATION</scope>
    <source>
        <strain evidence="13">Brown Norway</strain>
    </source>
</reference>
<evidence type="ECO:0000259" key="12">
    <source>
        <dbReference type="Pfam" id="PF07334"/>
    </source>
</evidence>
<evidence type="ECO:0000313" key="14">
    <source>
        <dbReference type="Proteomes" id="UP000002494"/>
    </source>
</evidence>
<proteinExistence type="evidence at protein level"/>